<dbReference type="InterPro" id="IPR002885">
    <property type="entry name" value="PPR_rpt"/>
</dbReference>
<dbReference type="InterPro" id="IPR046848">
    <property type="entry name" value="E_motif"/>
</dbReference>
<dbReference type="FunFam" id="1.25.40.10:FF:000031">
    <property type="entry name" value="Pentatricopeptide repeat-containing protein mitochondrial"/>
    <property type="match status" value="1"/>
</dbReference>
<dbReference type="InterPro" id="IPR011990">
    <property type="entry name" value="TPR-like_helical_dom_sf"/>
</dbReference>
<evidence type="ECO:0000256" key="1">
    <source>
        <dbReference type="ARBA" id="ARBA00022737"/>
    </source>
</evidence>
<dbReference type="GO" id="GO:0003723">
    <property type="term" value="F:RNA binding"/>
    <property type="evidence" value="ECO:0007669"/>
    <property type="project" value="InterPro"/>
</dbReference>
<dbReference type="FunFam" id="1.25.40.10:FF:000344">
    <property type="entry name" value="Pentatricopeptide repeat-containing protein"/>
    <property type="match status" value="1"/>
</dbReference>
<dbReference type="FunFam" id="1.25.40.10:FF:000280">
    <property type="entry name" value="Pentatricopeptide repeat-containing protein"/>
    <property type="match status" value="1"/>
</dbReference>
<keyword evidence="1" id="KW-0677">Repeat</keyword>
<dbReference type="PANTHER" id="PTHR47926">
    <property type="entry name" value="PENTATRICOPEPTIDE REPEAT-CONTAINING PROTEIN"/>
    <property type="match status" value="1"/>
</dbReference>
<dbReference type="Gramene" id="NC6G0040360.1">
    <property type="protein sequence ID" value="NC6G0040360.1:cds"/>
    <property type="gene ID" value="NC6G0040360"/>
</dbReference>
<dbReference type="Pfam" id="PF01535">
    <property type="entry name" value="PPR"/>
    <property type="match status" value="2"/>
</dbReference>
<sequence length="637" mass="71408">MEASTSHGHGSNWDPTTSLDLNHPTLVMLEKCKTRRQFKEILAHMVRLHLTEQTFPMSRLLYFSAISHRENLDLSLALFHHFEFQPNLFMFNTMIAALASIHKRRCICLYKRMLKSAVSPDKHTLNHLLRACRCLTDVQQVHQQAVISGLSSYSYLQNSLVKIYMENGALALGRKVFDKMSQRDAVSWNSLIWGYVKAGCGREGLKLFQDMCSEGVVPDKFTMVGALGACAKIGMFHSGRSIHTRIIKMGGVSGNCILGNALLDMYVKCKELDYARKVFDVLAVGRDAVSWNILLSGYAKFGKLQMAKRLFDEIPIRDSVTWNSIIDGYAQKGDMVAVVNLFEEMQSHKVKPDGRTIMSLASVIGMTGNLDKAKWVHGLVAEARIKLDAFLGSALVDMYSKCGSVEKALSVFEEVQERDVSVWSAMISGLALHGHGTKALELFRMMQAKEIQPNHVTFTGVLSACSHCGMVEEGLTIFHSMKQIYGIEPCAEHYGCVIDLLGRAGKLMEAKDLIERMSMKPTRSIWGAMLNACRVHQNVEIAEIASRELLKIEPEEDGGYIILSNIYASLGRWRDADDVRRTMENRGVRKVAGQSAVVVNGVFHQFVSADKAHPRWSEIYSLIHNMNNEMKVLNNFT</sequence>
<reference evidence="4" key="1">
    <citation type="submission" date="2019-09" db="EMBL/GenBank/DDBJ databases">
        <authorList>
            <person name="Zhang L."/>
        </authorList>
    </citation>
    <scope>NUCLEOTIDE SEQUENCE</scope>
</reference>
<feature type="repeat" description="PPR" evidence="3">
    <location>
        <begin position="318"/>
        <end position="352"/>
    </location>
</feature>
<comment type="similarity">
    <text evidence="2">Belongs to the PPR family. PCMP-E subfamily.</text>
</comment>
<organism evidence="4">
    <name type="scientific">Nymphaea colorata</name>
    <name type="common">pocket water lily</name>
    <dbReference type="NCBI Taxonomy" id="210225"/>
    <lineage>
        <taxon>Eukaryota</taxon>
        <taxon>Viridiplantae</taxon>
        <taxon>Streptophyta</taxon>
        <taxon>Embryophyta</taxon>
        <taxon>Tracheophyta</taxon>
        <taxon>Spermatophyta</taxon>
        <taxon>Magnoliopsida</taxon>
        <taxon>Nymphaeales</taxon>
        <taxon>Nymphaeaceae</taxon>
        <taxon>Nymphaea</taxon>
    </lineage>
</organism>
<feature type="repeat" description="PPR" evidence="3">
    <location>
        <begin position="454"/>
        <end position="484"/>
    </location>
</feature>
<feature type="repeat" description="PPR" evidence="3">
    <location>
        <begin position="184"/>
        <end position="218"/>
    </location>
</feature>
<dbReference type="Gene3D" id="1.25.40.10">
    <property type="entry name" value="Tetratricopeptide repeat domain"/>
    <property type="match status" value="3"/>
</dbReference>
<name>A0A5K1E959_9MAGN</name>
<evidence type="ECO:0000313" key="4">
    <source>
        <dbReference type="EMBL" id="VVW47234.1"/>
    </source>
</evidence>
<dbReference type="PANTHER" id="PTHR47926:SF492">
    <property type="entry name" value="DYW DOMAIN-CONTAINING PROTEIN"/>
    <property type="match status" value="1"/>
</dbReference>
<evidence type="ECO:0008006" key="5">
    <source>
        <dbReference type="Google" id="ProtNLM"/>
    </source>
</evidence>
<dbReference type="Pfam" id="PF20431">
    <property type="entry name" value="E_motif"/>
    <property type="match status" value="1"/>
</dbReference>
<dbReference type="AlphaFoldDB" id="A0A5K1E959"/>
<dbReference type="EMBL" id="LR721784">
    <property type="protein sequence ID" value="VVW47234.1"/>
    <property type="molecule type" value="Genomic_DNA"/>
</dbReference>
<evidence type="ECO:0000256" key="2">
    <source>
        <dbReference type="ARBA" id="ARBA00061659"/>
    </source>
</evidence>
<dbReference type="PROSITE" id="PS51375">
    <property type="entry name" value="PPR"/>
    <property type="match status" value="6"/>
</dbReference>
<proteinExistence type="inferred from homology"/>
<accession>A0A5K1E959</accession>
<dbReference type="NCBIfam" id="TIGR00756">
    <property type="entry name" value="PPR"/>
    <property type="match status" value="6"/>
</dbReference>
<feature type="repeat" description="PPR" evidence="3">
    <location>
        <begin position="388"/>
        <end position="418"/>
    </location>
</feature>
<feature type="repeat" description="PPR" evidence="3">
    <location>
        <begin position="287"/>
        <end position="317"/>
    </location>
</feature>
<dbReference type="GO" id="GO:0009451">
    <property type="term" value="P:RNA modification"/>
    <property type="evidence" value="ECO:0007669"/>
    <property type="project" value="InterPro"/>
</dbReference>
<feature type="repeat" description="PPR" evidence="3">
    <location>
        <begin position="419"/>
        <end position="453"/>
    </location>
</feature>
<dbReference type="InterPro" id="IPR046960">
    <property type="entry name" value="PPR_At4g14850-like_plant"/>
</dbReference>
<dbReference type="Pfam" id="PF13041">
    <property type="entry name" value="PPR_2"/>
    <property type="match status" value="3"/>
</dbReference>
<evidence type="ECO:0000256" key="3">
    <source>
        <dbReference type="PROSITE-ProRule" id="PRU00708"/>
    </source>
</evidence>
<protein>
    <recommendedName>
        <fullName evidence="5">Pentacotripeptide-repeat region of PRORP domain-containing protein</fullName>
    </recommendedName>
</protein>
<gene>
    <name evidence="4" type="ORF">NYM_LOCUS21056</name>
</gene>